<dbReference type="Proteomes" id="UP001327957">
    <property type="component" value="Unassembled WGS sequence"/>
</dbReference>
<keyword evidence="3" id="KW-1185">Reference proteome</keyword>
<accession>A0AAV9TMF9</accession>
<feature type="region of interest" description="Disordered" evidence="1">
    <location>
        <begin position="33"/>
        <end position="55"/>
    </location>
</feature>
<name>A0AAV9TMF9_9PEZI</name>
<proteinExistence type="predicted"/>
<reference evidence="2 3" key="1">
    <citation type="submission" date="2023-04" db="EMBL/GenBank/DDBJ databases">
        <title>Colletotrichum tabacum stain YC1 causing leaf anthracnose on Nicotiana tabacum(L.) cv.</title>
        <authorList>
            <person name="Ji Z."/>
            <person name="Wang M."/>
            <person name="Zhang J."/>
            <person name="Wang N."/>
            <person name="Zhou Z."/>
        </authorList>
    </citation>
    <scope>NUCLEOTIDE SEQUENCE [LARGE SCALE GENOMIC DNA]</scope>
    <source>
        <strain evidence="2 3">YC1</strain>
    </source>
</reference>
<dbReference type="EMBL" id="JASAOK010000012">
    <property type="protein sequence ID" value="KAK6224633.1"/>
    <property type="molecule type" value="Genomic_DNA"/>
</dbReference>
<protein>
    <submittedName>
        <fullName evidence="2">Uncharacterized protein</fullName>
    </submittedName>
</protein>
<comment type="caution">
    <text evidence="2">The sequence shown here is derived from an EMBL/GenBank/DDBJ whole genome shotgun (WGS) entry which is preliminary data.</text>
</comment>
<evidence type="ECO:0000256" key="1">
    <source>
        <dbReference type="SAM" id="MobiDB-lite"/>
    </source>
</evidence>
<evidence type="ECO:0000313" key="2">
    <source>
        <dbReference type="EMBL" id="KAK6224633.1"/>
    </source>
</evidence>
<organism evidence="2 3">
    <name type="scientific">Colletotrichum tabaci</name>
    <dbReference type="NCBI Taxonomy" id="1209068"/>
    <lineage>
        <taxon>Eukaryota</taxon>
        <taxon>Fungi</taxon>
        <taxon>Dikarya</taxon>
        <taxon>Ascomycota</taxon>
        <taxon>Pezizomycotina</taxon>
        <taxon>Sordariomycetes</taxon>
        <taxon>Hypocreomycetidae</taxon>
        <taxon>Glomerellales</taxon>
        <taxon>Glomerellaceae</taxon>
        <taxon>Colletotrichum</taxon>
        <taxon>Colletotrichum destructivum species complex</taxon>
    </lineage>
</organism>
<sequence length="55" mass="6228">MRLKRERRKFVHVTEPSSQLLIEAANGQGHFISSPDGALRLGKEMDGLRPPRSTR</sequence>
<dbReference type="AlphaFoldDB" id="A0AAV9TMF9"/>
<gene>
    <name evidence="2" type="ORF">QIS74_02960</name>
</gene>
<evidence type="ECO:0000313" key="3">
    <source>
        <dbReference type="Proteomes" id="UP001327957"/>
    </source>
</evidence>